<feature type="transmembrane region" description="Helical" evidence="7">
    <location>
        <begin position="212"/>
        <end position="233"/>
    </location>
</feature>
<feature type="compositionally biased region" description="Basic and acidic residues" evidence="6">
    <location>
        <begin position="320"/>
        <end position="334"/>
    </location>
</feature>
<keyword evidence="10" id="KW-1185">Reference proteome</keyword>
<keyword evidence="4 7" id="KW-0472">Membrane</keyword>
<evidence type="ECO:0000256" key="4">
    <source>
        <dbReference type="ARBA" id="ARBA00023136"/>
    </source>
</evidence>
<feature type="domain" description="Rhodopsin" evidence="8">
    <location>
        <begin position="36"/>
        <end position="272"/>
    </location>
</feature>
<feature type="transmembrane region" description="Helical" evidence="7">
    <location>
        <begin position="101"/>
        <end position="119"/>
    </location>
</feature>
<organism evidence="9 10">
    <name type="scientific">Phialocephala subalpina</name>
    <dbReference type="NCBI Taxonomy" id="576137"/>
    <lineage>
        <taxon>Eukaryota</taxon>
        <taxon>Fungi</taxon>
        <taxon>Dikarya</taxon>
        <taxon>Ascomycota</taxon>
        <taxon>Pezizomycotina</taxon>
        <taxon>Leotiomycetes</taxon>
        <taxon>Helotiales</taxon>
        <taxon>Mollisiaceae</taxon>
        <taxon>Phialocephala</taxon>
        <taxon>Phialocephala fortinii species complex</taxon>
    </lineage>
</organism>
<evidence type="ECO:0000313" key="10">
    <source>
        <dbReference type="Proteomes" id="UP000184330"/>
    </source>
</evidence>
<evidence type="ECO:0000256" key="2">
    <source>
        <dbReference type="ARBA" id="ARBA00022692"/>
    </source>
</evidence>
<keyword evidence="2 7" id="KW-0812">Transmembrane</keyword>
<evidence type="ECO:0000256" key="1">
    <source>
        <dbReference type="ARBA" id="ARBA00004141"/>
    </source>
</evidence>
<evidence type="ECO:0000256" key="6">
    <source>
        <dbReference type="SAM" id="MobiDB-lite"/>
    </source>
</evidence>
<keyword evidence="3 7" id="KW-1133">Transmembrane helix</keyword>
<evidence type="ECO:0000256" key="7">
    <source>
        <dbReference type="SAM" id="Phobius"/>
    </source>
</evidence>
<feature type="region of interest" description="Disordered" evidence="6">
    <location>
        <begin position="309"/>
        <end position="348"/>
    </location>
</feature>
<sequence length="366" mass="39632">MMSSSFSTEYLAEDRGPTIIANNATITAVAVIIVIARITTRFGILKKLGLDDWTIIIATILAVGNIVLASQSVRLGTGKHKQAIPAANAIPAGIYRFATRVVYFLITGTIKLSVCFLYLRVFPTLRTPTLLLTAFIICCTIAQEFATIFQCVPVAGVWDSTKYPDARCIDNVAFSYSASALSVFTDIWTLVLPLPTVWALQIPTRKKMVLTFLFSLGMFACIAGIIRMVYLITLLTSTDQPWDTYSTSIASGWETALAIITASVPGLKPAFDRLFPRLFPTTRSGSKVTGAGGLAYELGTTNKSRIGGARSKGFEMMGSGDERRGLGGGRREGEGDGDSTTAINERGIKVNYEYHARSEDKSDAES</sequence>
<dbReference type="InterPro" id="IPR049326">
    <property type="entry name" value="Rhodopsin_dom_fungi"/>
</dbReference>
<gene>
    <name evidence="9" type="ORF">PAC_18205</name>
</gene>
<evidence type="ECO:0000259" key="8">
    <source>
        <dbReference type="Pfam" id="PF20684"/>
    </source>
</evidence>
<proteinExistence type="inferred from homology"/>
<evidence type="ECO:0000313" key="9">
    <source>
        <dbReference type="EMBL" id="CZR68306.1"/>
    </source>
</evidence>
<dbReference type="AlphaFoldDB" id="A0A1L7XTF2"/>
<dbReference type="InterPro" id="IPR052337">
    <property type="entry name" value="SAT4-like"/>
</dbReference>
<feature type="transmembrane region" description="Helical" evidence="7">
    <location>
        <begin position="131"/>
        <end position="158"/>
    </location>
</feature>
<evidence type="ECO:0000256" key="3">
    <source>
        <dbReference type="ARBA" id="ARBA00022989"/>
    </source>
</evidence>
<dbReference type="OrthoDB" id="444631at2759"/>
<feature type="transmembrane region" description="Helical" evidence="7">
    <location>
        <begin position="50"/>
        <end position="69"/>
    </location>
</feature>
<dbReference type="Pfam" id="PF20684">
    <property type="entry name" value="Fung_rhodopsin"/>
    <property type="match status" value="1"/>
</dbReference>
<evidence type="ECO:0000256" key="5">
    <source>
        <dbReference type="ARBA" id="ARBA00038359"/>
    </source>
</evidence>
<name>A0A1L7XTF2_9HELO</name>
<dbReference type="Proteomes" id="UP000184330">
    <property type="component" value="Unassembled WGS sequence"/>
</dbReference>
<comment type="similarity">
    <text evidence="5">Belongs to the SAT4 family.</text>
</comment>
<feature type="transmembrane region" description="Helical" evidence="7">
    <location>
        <begin position="20"/>
        <end position="38"/>
    </location>
</feature>
<comment type="subcellular location">
    <subcellularLocation>
        <location evidence="1">Membrane</location>
        <topology evidence="1">Multi-pass membrane protein</topology>
    </subcellularLocation>
</comment>
<dbReference type="GO" id="GO:0016020">
    <property type="term" value="C:membrane"/>
    <property type="evidence" value="ECO:0007669"/>
    <property type="project" value="UniProtKB-SubCell"/>
</dbReference>
<protein>
    <recommendedName>
        <fullName evidence="8">Rhodopsin domain-containing protein</fullName>
    </recommendedName>
</protein>
<reference evidence="9 10" key="1">
    <citation type="submission" date="2016-03" db="EMBL/GenBank/DDBJ databases">
        <authorList>
            <person name="Ploux O."/>
        </authorList>
    </citation>
    <scope>NUCLEOTIDE SEQUENCE [LARGE SCALE GENOMIC DNA]</scope>
    <source>
        <strain evidence="9 10">UAMH 11012</strain>
    </source>
</reference>
<dbReference type="EMBL" id="FJOG01000053">
    <property type="protein sequence ID" value="CZR68306.1"/>
    <property type="molecule type" value="Genomic_DNA"/>
</dbReference>
<dbReference type="PANTHER" id="PTHR33048:SF47">
    <property type="entry name" value="INTEGRAL MEMBRANE PROTEIN-RELATED"/>
    <property type="match status" value="1"/>
</dbReference>
<feature type="transmembrane region" description="Helical" evidence="7">
    <location>
        <begin position="178"/>
        <end position="200"/>
    </location>
</feature>
<accession>A0A1L7XTF2</accession>
<dbReference type="PANTHER" id="PTHR33048">
    <property type="entry name" value="PTH11-LIKE INTEGRAL MEMBRANE PROTEIN (AFU_ORTHOLOGUE AFUA_5G11245)"/>
    <property type="match status" value="1"/>
</dbReference>